<dbReference type="AlphaFoldDB" id="A0A090Q595"/>
<accession>A0A090Q595</accession>
<evidence type="ECO:0000313" key="3">
    <source>
        <dbReference type="Proteomes" id="UP000029221"/>
    </source>
</evidence>
<comment type="caution">
    <text evidence="2">The sequence shown here is derived from an EMBL/GenBank/DDBJ whole genome shotgun (WGS) entry which is preliminary data.</text>
</comment>
<dbReference type="STRING" id="319236.BST91_02030"/>
<keyword evidence="1" id="KW-0812">Transmembrane</keyword>
<name>A0A090Q595_9FLAO</name>
<keyword evidence="1" id="KW-1133">Transmembrane helix</keyword>
<evidence type="ECO:0008006" key="4">
    <source>
        <dbReference type="Google" id="ProtNLM"/>
    </source>
</evidence>
<sequence>MIALLFMGLGLVLFIISLIFDDAKDISWFSIGLGEFIVGILMFAYHKYEVYKQYLTLTETSIKKNTLFGKEVQFKDVNQVKEFANEITVISKSSQIVIDTEVIQPESLKRLKKALHNKRLSINKIEVN</sequence>
<feature type="transmembrane region" description="Helical" evidence="1">
    <location>
        <begin position="27"/>
        <end position="45"/>
    </location>
</feature>
<keyword evidence="1" id="KW-0472">Membrane</keyword>
<dbReference type="eggNOG" id="ENOG50338UH">
    <property type="taxonomic scope" value="Bacteria"/>
</dbReference>
<dbReference type="EMBL" id="BBML01000005">
    <property type="protein sequence ID" value="GAK97357.1"/>
    <property type="molecule type" value="Genomic_DNA"/>
</dbReference>
<evidence type="ECO:0000256" key="1">
    <source>
        <dbReference type="SAM" id="Phobius"/>
    </source>
</evidence>
<keyword evidence="3" id="KW-1185">Reference proteome</keyword>
<evidence type="ECO:0000313" key="2">
    <source>
        <dbReference type="EMBL" id="GAK97357.1"/>
    </source>
</evidence>
<protein>
    <recommendedName>
        <fullName evidence="4">DUF304 domain-containing protein</fullName>
    </recommendedName>
</protein>
<dbReference type="Proteomes" id="UP000029221">
    <property type="component" value="Unassembled WGS sequence"/>
</dbReference>
<proteinExistence type="predicted"/>
<dbReference type="RefSeq" id="WP_152557416.1">
    <property type="nucleotide sequence ID" value="NZ_BBML01000005.1"/>
</dbReference>
<organism evidence="2 3">
    <name type="scientific">Nonlabens tegetincola</name>
    <dbReference type="NCBI Taxonomy" id="323273"/>
    <lineage>
        <taxon>Bacteria</taxon>
        <taxon>Pseudomonadati</taxon>
        <taxon>Bacteroidota</taxon>
        <taxon>Flavobacteriia</taxon>
        <taxon>Flavobacteriales</taxon>
        <taxon>Flavobacteriaceae</taxon>
        <taxon>Nonlabens</taxon>
    </lineage>
</organism>
<reference evidence="2" key="1">
    <citation type="journal article" date="2014" name="Genome Announc.">
        <title>Draft Genome Sequences of Marine Flavobacterium Nonlabens Strains NR17, NR24, NR27, NR32, NR33, and Ara13.</title>
        <authorList>
            <person name="Nakanishi M."/>
            <person name="Meirelles P."/>
            <person name="Suzuki R."/>
            <person name="Takatani N."/>
            <person name="Mino S."/>
            <person name="Suda W."/>
            <person name="Oshima K."/>
            <person name="Hattori M."/>
            <person name="Ohkuma M."/>
            <person name="Hosokawa M."/>
            <person name="Miyashita K."/>
            <person name="Thompson F.L."/>
            <person name="Niwa A."/>
            <person name="Sawabe T."/>
            <person name="Sawabe T."/>
        </authorList>
    </citation>
    <scope>NUCLEOTIDE SEQUENCE [LARGE SCALE GENOMIC DNA]</scope>
    <source>
        <strain evidence="2">JCM 19294</strain>
    </source>
</reference>
<gene>
    <name evidence="2" type="ORF">JCM19294_1403</name>
</gene>